<keyword evidence="2" id="KW-0378">Hydrolase</keyword>
<organism evidence="4 5">
    <name type="scientific">Oedothorax gibbosus</name>
    <dbReference type="NCBI Taxonomy" id="931172"/>
    <lineage>
        <taxon>Eukaryota</taxon>
        <taxon>Metazoa</taxon>
        <taxon>Ecdysozoa</taxon>
        <taxon>Arthropoda</taxon>
        <taxon>Chelicerata</taxon>
        <taxon>Arachnida</taxon>
        <taxon>Araneae</taxon>
        <taxon>Araneomorphae</taxon>
        <taxon>Entelegynae</taxon>
        <taxon>Araneoidea</taxon>
        <taxon>Linyphiidae</taxon>
        <taxon>Erigoninae</taxon>
        <taxon>Oedothorax</taxon>
    </lineage>
</organism>
<gene>
    <name evidence="4" type="ORF">JTE90_002756</name>
</gene>
<dbReference type="PANTHER" id="PTHR43798:SF14">
    <property type="entry name" value="SERINE HYDROLASE-LIKE PROTEIN DDB_G0286239"/>
    <property type="match status" value="1"/>
</dbReference>
<proteinExistence type="inferred from homology"/>
<evidence type="ECO:0000313" key="5">
    <source>
        <dbReference type="Proteomes" id="UP000827092"/>
    </source>
</evidence>
<dbReference type="InterPro" id="IPR029058">
    <property type="entry name" value="AB_hydrolase_fold"/>
</dbReference>
<name>A0AAV6ULE8_9ARAC</name>
<dbReference type="GO" id="GO:0016020">
    <property type="term" value="C:membrane"/>
    <property type="evidence" value="ECO:0007669"/>
    <property type="project" value="TreeGrafter"/>
</dbReference>
<dbReference type="GO" id="GO:0016787">
    <property type="term" value="F:hydrolase activity"/>
    <property type="evidence" value="ECO:0007669"/>
    <property type="project" value="UniProtKB-KW"/>
</dbReference>
<keyword evidence="5" id="KW-1185">Reference proteome</keyword>
<protein>
    <recommendedName>
        <fullName evidence="3">AB hydrolase-1 domain-containing protein</fullName>
    </recommendedName>
</protein>
<reference evidence="4 5" key="1">
    <citation type="journal article" date="2022" name="Nat. Ecol. Evol.">
        <title>A masculinizing supergene underlies an exaggerated male reproductive morph in a spider.</title>
        <authorList>
            <person name="Hendrickx F."/>
            <person name="De Corte Z."/>
            <person name="Sonet G."/>
            <person name="Van Belleghem S.M."/>
            <person name="Kostlbacher S."/>
            <person name="Vangestel C."/>
        </authorList>
    </citation>
    <scope>NUCLEOTIDE SEQUENCE [LARGE SCALE GENOMIC DNA]</scope>
    <source>
        <strain evidence="4">W744_W776</strain>
    </source>
</reference>
<feature type="domain" description="AB hydrolase-1" evidence="3">
    <location>
        <begin position="80"/>
        <end position="189"/>
    </location>
</feature>
<dbReference type="SUPFAM" id="SSF53474">
    <property type="entry name" value="alpha/beta-Hydrolases"/>
    <property type="match status" value="1"/>
</dbReference>
<evidence type="ECO:0000313" key="4">
    <source>
        <dbReference type="EMBL" id="KAG8185227.1"/>
    </source>
</evidence>
<comment type="caution">
    <text evidence="4">The sequence shown here is derived from an EMBL/GenBank/DDBJ whole genome shotgun (WGS) entry which is preliminary data.</text>
</comment>
<dbReference type="EMBL" id="JAFNEN010000342">
    <property type="protein sequence ID" value="KAG8185227.1"/>
    <property type="molecule type" value="Genomic_DNA"/>
</dbReference>
<dbReference type="PRINTS" id="PR00111">
    <property type="entry name" value="ABHYDROLASE"/>
</dbReference>
<dbReference type="Proteomes" id="UP000827092">
    <property type="component" value="Unassembled WGS sequence"/>
</dbReference>
<dbReference type="AlphaFoldDB" id="A0AAV6ULE8"/>
<evidence type="ECO:0000256" key="1">
    <source>
        <dbReference type="ARBA" id="ARBA00008645"/>
    </source>
</evidence>
<accession>A0AAV6ULE8</accession>
<dbReference type="InterPro" id="IPR000073">
    <property type="entry name" value="AB_hydrolase_1"/>
</dbReference>
<evidence type="ECO:0000256" key="2">
    <source>
        <dbReference type="ARBA" id="ARBA00022801"/>
    </source>
</evidence>
<comment type="similarity">
    <text evidence="1">Belongs to the AB hydrolase superfamily.</text>
</comment>
<sequence>MIISRSCARRFSQHWAHPKVFRAQNVFHSSPNGSTVSNLRSYSNSEGVLGNNPSNIKEIEIPVPYGKLAGKAWGSEKATPVLALHGWLDNCGTFDRLIPLLSDQFYFVAIDAPGHGKSSHLPPGGLYTDLSMMLDLRKAIDNLGWKKFHLLGHSMGGSLALQFSAFFPELVDKCISLDVMKPFSAPADQVHFLKMNAAHKFLQLEKKLLNSPPVYTGKSAPARLVKGMHNEISEDGAKILLKRGSRPSECGKGIIFSRDLRCHPIEYISLESHEVVETFMTHLKCKLMIIMANSTHRLYQPETPETIEKFSILYKNSVEHFVYERVEGNHFVHLNNPERIAPIINKFLLE</sequence>
<dbReference type="PANTHER" id="PTHR43798">
    <property type="entry name" value="MONOACYLGLYCEROL LIPASE"/>
    <property type="match status" value="1"/>
</dbReference>
<dbReference type="Gene3D" id="3.40.50.1820">
    <property type="entry name" value="alpha/beta hydrolase"/>
    <property type="match status" value="1"/>
</dbReference>
<evidence type="ECO:0000259" key="3">
    <source>
        <dbReference type="Pfam" id="PF00561"/>
    </source>
</evidence>
<dbReference type="InterPro" id="IPR050266">
    <property type="entry name" value="AB_hydrolase_sf"/>
</dbReference>
<dbReference type="Pfam" id="PF00561">
    <property type="entry name" value="Abhydrolase_1"/>
    <property type="match status" value="1"/>
</dbReference>